<dbReference type="AlphaFoldDB" id="A0A3G4VJM2"/>
<sequence>MTVKLKKLFSYKHVRKKTKVDKAINLANTISRNCDPLRHLYLHHSPAQDEGELSKTIAQTLCAFSSNAAQKP</sequence>
<evidence type="ECO:0000313" key="1">
    <source>
        <dbReference type="EMBL" id="AYV25006.1"/>
    </source>
</evidence>
<reference evidence="1 2" key="1">
    <citation type="submission" date="2018-11" db="EMBL/GenBank/DDBJ databases">
        <title>Complete Genome Sequence of Vbrio mediterranei 117-T6: a Potential Pathogen Bacteria Isolated from the Conchocelis of Pyropia.</title>
        <authorList>
            <person name="Liu Q."/>
        </authorList>
    </citation>
    <scope>NUCLEOTIDE SEQUENCE [LARGE SCALE GENOMIC DNA]</scope>
    <source>
        <strain evidence="1 2">117-T6</strain>
        <plasmid evidence="1 2">unnamed</plasmid>
    </source>
</reference>
<geneLocation type="plasmid" evidence="1">
    <name>unnamed</name>
</geneLocation>
<gene>
    <name evidence="1" type="ORF">ECB94_27190</name>
</gene>
<dbReference type="Proteomes" id="UP000279760">
    <property type="component" value="Plasmid unnamed"/>
</dbReference>
<accession>A0A3G4VJM2</accession>
<name>A0A3G4VJM2_9VIBR</name>
<dbReference type="EMBL" id="CP033579">
    <property type="protein sequence ID" value="AYV25006.1"/>
    <property type="molecule type" value="Genomic_DNA"/>
</dbReference>
<protein>
    <submittedName>
        <fullName evidence="1">Uncharacterized protein</fullName>
    </submittedName>
</protein>
<organism evidence="1 2">
    <name type="scientific">Vibrio mediterranei</name>
    <dbReference type="NCBI Taxonomy" id="689"/>
    <lineage>
        <taxon>Bacteria</taxon>
        <taxon>Pseudomonadati</taxon>
        <taxon>Pseudomonadota</taxon>
        <taxon>Gammaproteobacteria</taxon>
        <taxon>Vibrionales</taxon>
        <taxon>Vibrionaceae</taxon>
        <taxon>Vibrio</taxon>
    </lineage>
</organism>
<keyword evidence="1" id="KW-0614">Plasmid</keyword>
<evidence type="ECO:0000313" key="2">
    <source>
        <dbReference type="Proteomes" id="UP000279760"/>
    </source>
</evidence>
<proteinExistence type="predicted"/>
<dbReference type="RefSeq" id="WP_124942300.1">
    <property type="nucleotide sequence ID" value="NZ_CP033579.1"/>
</dbReference>